<evidence type="ECO:0000313" key="4">
    <source>
        <dbReference type="Proteomes" id="UP001642409"/>
    </source>
</evidence>
<feature type="signal peptide" evidence="2">
    <location>
        <begin position="1"/>
        <end position="17"/>
    </location>
</feature>
<feature type="chain" id="PRO_5045478283" evidence="2">
    <location>
        <begin position="18"/>
        <end position="577"/>
    </location>
</feature>
<keyword evidence="1" id="KW-0812">Transmembrane</keyword>
<evidence type="ECO:0000256" key="2">
    <source>
        <dbReference type="SAM" id="SignalP"/>
    </source>
</evidence>
<proteinExistence type="predicted"/>
<comment type="caution">
    <text evidence="3">The sequence shown here is derived from an EMBL/GenBank/DDBJ whole genome shotgun (WGS) entry which is preliminary data.</text>
</comment>
<keyword evidence="1" id="KW-1133">Transmembrane helix</keyword>
<accession>A0ABP1H6B2</accession>
<keyword evidence="2" id="KW-0732">Signal</keyword>
<evidence type="ECO:0000256" key="1">
    <source>
        <dbReference type="SAM" id="Phobius"/>
    </source>
</evidence>
<organism evidence="3 4">
    <name type="scientific">Hexamita inflata</name>
    <dbReference type="NCBI Taxonomy" id="28002"/>
    <lineage>
        <taxon>Eukaryota</taxon>
        <taxon>Metamonada</taxon>
        <taxon>Diplomonadida</taxon>
        <taxon>Hexamitidae</taxon>
        <taxon>Hexamitinae</taxon>
        <taxon>Hexamita</taxon>
    </lineage>
</organism>
<keyword evidence="1" id="KW-0472">Membrane</keyword>
<evidence type="ECO:0000313" key="3">
    <source>
        <dbReference type="EMBL" id="CAL5987223.1"/>
    </source>
</evidence>
<dbReference type="Proteomes" id="UP001642409">
    <property type="component" value="Unassembled WGS sequence"/>
</dbReference>
<reference evidence="3 4" key="1">
    <citation type="submission" date="2024-07" db="EMBL/GenBank/DDBJ databases">
        <authorList>
            <person name="Akdeniz Z."/>
        </authorList>
    </citation>
    <scope>NUCLEOTIDE SEQUENCE [LARGE SCALE GENOMIC DNA]</scope>
</reference>
<feature type="transmembrane region" description="Helical" evidence="1">
    <location>
        <begin position="510"/>
        <end position="531"/>
    </location>
</feature>
<keyword evidence="4" id="KW-1185">Reference proteome</keyword>
<sequence length="577" mass="63596">MLHLIVILSIPCSRLEGSTCICDNKLGLAVADNGIECVRCWDNQTVVSVADNTKCVLCKDNYLLGNTVYTESNQWRCQVDYDKGYVGKVVSASEYDSNYPPILCVEQQLIQSEDKLTCITCWEKFPQYPKYTIFNFNQYGCIGNVSSGYTGAINYPQFPVINCTLTNEIPDIQVRYANFFMGSVCISCPQMLRVTTGVIIDINTLYTCVVDFKRGWAGKMQSSRRFDPAFPLVNCWDSQSVMSEDGFSCVSCAVRYNQLSNDIVIFDSSARYGCAPNNKQGYAGQISSLTGFSSQKPLQKCWDSQLVISQDGYECVTCSQFYQQVDSAVKYIGNGKCQVNYDNGFAGEINDDGAVVKPIVNCQTPRLLSSDKSACISCNQLYQVANGLIFDASAQFKCKSDNSNGWAGSVLDSSINQSNALRNCWALTKVVSQNQCISCSSMYKQNPDSLIFDSAAPTHCSVNIAFGYAGKIASESTFDVDYPLTYCGSQKQVSSDGFSCVNQESQTQTILLSVLIPVFAVVIIVGSVFIVKKVSLKKVQKVQSSEVQNSSSVFTQSKEDVRGSEYIQQQTLEVAKE</sequence>
<gene>
    <name evidence="3" type="ORF">HINF_LOCUS9785</name>
</gene>
<protein>
    <submittedName>
        <fullName evidence="3">Hypothetical_protein</fullName>
    </submittedName>
</protein>
<dbReference type="EMBL" id="CAXDID020000021">
    <property type="protein sequence ID" value="CAL5987223.1"/>
    <property type="molecule type" value="Genomic_DNA"/>
</dbReference>
<name>A0ABP1H6B2_9EUKA</name>